<comment type="caution">
    <text evidence="8">The sequence shown here is derived from an EMBL/GenBank/DDBJ whole genome shotgun (WGS) entry which is preliminary data.</text>
</comment>
<evidence type="ECO:0000313" key="9">
    <source>
        <dbReference type="Proteomes" id="UP001498771"/>
    </source>
</evidence>
<keyword evidence="2 6" id="KW-0812">Transmembrane</keyword>
<feature type="region of interest" description="Disordered" evidence="5">
    <location>
        <begin position="42"/>
        <end position="61"/>
    </location>
</feature>
<dbReference type="Gene3D" id="1.20.5.340">
    <property type="match status" value="1"/>
</dbReference>
<dbReference type="RefSeq" id="XP_064765651.1">
    <property type="nucleotide sequence ID" value="XM_064915598.1"/>
</dbReference>
<evidence type="ECO:0000256" key="5">
    <source>
        <dbReference type="SAM" id="MobiDB-lite"/>
    </source>
</evidence>
<evidence type="ECO:0000256" key="6">
    <source>
        <dbReference type="SAM" id="Phobius"/>
    </source>
</evidence>
<dbReference type="EMBL" id="JBBJBU010000016">
    <property type="protein sequence ID" value="KAK7202618.1"/>
    <property type="molecule type" value="Genomic_DNA"/>
</dbReference>
<evidence type="ECO:0000313" key="8">
    <source>
        <dbReference type="EMBL" id="KAK7202618.1"/>
    </source>
</evidence>
<name>A0ABR1F0F4_9ASCO</name>
<feature type="compositionally biased region" description="Acidic residues" evidence="5">
    <location>
        <begin position="680"/>
        <end position="694"/>
    </location>
</feature>
<dbReference type="Pfam" id="PF07738">
    <property type="entry name" value="Sad1_UNC"/>
    <property type="match status" value="1"/>
</dbReference>
<protein>
    <recommendedName>
        <fullName evidence="7">SUN domain-containing protein</fullName>
    </recommendedName>
</protein>
<evidence type="ECO:0000259" key="7">
    <source>
        <dbReference type="PROSITE" id="PS51469"/>
    </source>
</evidence>
<accession>A0ABR1F0F4</accession>
<comment type="subcellular location">
    <subcellularLocation>
        <location evidence="1">Membrane</location>
    </subcellularLocation>
</comment>
<dbReference type="GeneID" id="90041110"/>
<evidence type="ECO:0000256" key="4">
    <source>
        <dbReference type="ARBA" id="ARBA00023136"/>
    </source>
</evidence>
<evidence type="ECO:0000256" key="3">
    <source>
        <dbReference type="ARBA" id="ARBA00022989"/>
    </source>
</evidence>
<keyword evidence="3 6" id="KW-1133">Transmembrane helix</keyword>
<dbReference type="InterPro" id="IPR012919">
    <property type="entry name" value="SUN_dom"/>
</dbReference>
<evidence type="ECO:0000256" key="2">
    <source>
        <dbReference type="ARBA" id="ARBA00022692"/>
    </source>
</evidence>
<reference evidence="8 9" key="1">
    <citation type="submission" date="2024-03" db="EMBL/GenBank/DDBJ databases">
        <title>Genome-scale model development and genomic sequencing of the oleaginous clade Lipomyces.</title>
        <authorList>
            <consortium name="Lawrence Berkeley National Laboratory"/>
            <person name="Czajka J.J."/>
            <person name="Han Y."/>
            <person name="Kim J."/>
            <person name="Mondo S.J."/>
            <person name="Hofstad B.A."/>
            <person name="Robles A."/>
            <person name="Haridas S."/>
            <person name="Riley R."/>
            <person name="LaButti K."/>
            <person name="Pangilinan J."/>
            <person name="Andreopoulos W."/>
            <person name="Lipzen A."/>
            <person name="Yan J."/>
            <person name="Wang M."/>
            <person name="Ng V."/>
            <person name="Grigoriev I.V."/>
            <person name="Spatafora J.W."/>
            <person name="Magnuson J.K."/>
            <person name="Baker S.E."/>
            <person name="Pomraning K.R."/>
        </authorList>
    </citation>
    <scope>NUCLEOTIDE SEQUENCE [LARGE SCALE GENOMIC DNA]</scope>
    <source>
        <strain evidence="8 9">Phaff 52-87</strain>
    </source>
</reference>
<evidence type="ECO:0000256" key="1">
    <source>
        <dbReference type="ARBA" id="ARBA00004370"/>
    </source>
</evidence>
<dbReference type="InterPro" id="IPR045119">
    <property type="entry name" value="SUN1-5"/>
</dbReference>
<dbReference type="PANTHER" id="PTHR12911:SF8">
    <property type="entry name" value="KLAROID PROTEIN-RELATED"/>
    <property type="match status" value="1"/>
</dbReference>
<dbReference type="PROSITE" id="PS51469">
    <property type="entry name" value="SUN"/>
    <property type="match status" value="1"/>
</dbReference>
<dbReference type="PANTHER" id="PTHR12911">
    <property type="entry name" value="SAD1/UNC-84-LIKE PROTEIN-RELATED"/>
    <property type="match status" value="1"/>
</dbReference>
<gene>
    <name evidence="8" type="ORF">BZA70DRAFT_99194</name>
</gene>
<feature type="region of interest" description="Disordered" evidence="5">
    <location>
        <begin position="673"/>
        <end position="697"/>
    </location>
</feature>
<feature type="domain" description="SUN" evidence="7">
    <location>
        <begin position="542"/>
        <end position="771"/>
    </location>
</feature>
<proteinExistence type="predicted"/>
<dbReference type="Gene3D" id="2.60.120.260">
    <property type="entry name" value="Galactose-binding domain-like"/>
    <property type="match status" value="1"/>
</dbReference>
<sequence length="789" mass="88232">MRRRDAEEGGVVSIFLLRYVQDQWLMGIDTEDDKMSVYSSTSSIASSTRSRRKHSSENENINVNLRGKNSIDGSYSFAEEEAAYYNIGANHSIENRLPPEDDEVGEGGQTRILKRAVAYLILALVISVLAMSVSTRWSNKQALPETTEEVMSRLVKLETRLAQLSSTSREFAREYEAYVKKDGQKFKSLENEVTQKLMAQAGRYEDVKEQAEKVKYLATAAVAELETIISDVERRCAETGQKLEELGRQVESAESHAESRFSEFEEQIKKAYDVFLDAQTALKGFTPRLTAQDAEVARLDGAVRTLEARVERTLGQVVSAAETAAAKAIEEILPERIAVRIGEGGEVAVKPEFWGYLSAAFSSREEMERVRGEVESARESLRELPSVAAGDEESYLSWEEFLAKNSDAVRTMSRAQFTEEYEKLVSAQTVLTRDTFMDLVRAELGSARDEFSRRVNEAEYAIEKKIMDAARGYFSGPKKEDLGWLARLRKSRAGQKEQRFFQGEEEGDNLTMAAIETMVGEAIERFEIRQREKVDFADVQRGARVIRAMTGALQRGGGGGGEGEGFVEFMARMVLGRPSRFATGMSWREQSALTRMESSGSSCWWFAGQEGWLGIRLGEWIYVDEVGLSHVPGELAGGAKGAAPKEFEVWVEIEGEEERRAVREAVECRASSAVRISSDDSTDEEEEEEEGAESEFEKLVQPGGAGANYVKLGKFRYDVRSPFHLQQFGIPRAAQKVLRRTPVRNFVFRFVQNWGGEGTCVYKALVYGKVVGEGEEVEEERGVGDDVPV</sequence>
<dbReference type="Proteomes" id="UP001498771">
    <property type="component" value="Unassembled WGS sequence"/>
</dbReference>
<keyword evidence="9" id="KW-1185">Reference proteome</keyword>
<keyword evidence="4 6" id="KW-0472">Membrane</keyword>
<feature type="transmembrane region" description="Helical" evidence="6">
    <location>
        <begin position="116"/>
        <end position="137"/>
    </location>
</feature>
<organism evidence="8 9">
    <name type="scientific">Myxozyma melibiosi</name>
    <dbReference type="NCBI Taxonomy" id="54550"/>
    <lineage>
        <taxon>Eukaryota</taxon>
        <taxon>Fungi</taxon>
        <taxon>Dikarya</taxon>
        <taxon>Ascomycota</taxon>
        <taxon>Saccharomycotina</taxon>
        <taxon>Lipomycetes</taxon>
        <taxon>Lipomycetales</taxon>
        <taxon>Lipomycetaceae</taxon>
        <taxon>Myxozyma</taxon>
    </lineage>
</organism>